<gene>
    <name evidence="2" type="ORF">SAMN06295937_101711</name>
</gene>
<keyword evidence="3" id="KW-1185">Reference proteome</keyword>
<proteinExistence type="predicted"/>
<sequence>MEKPKPSAARDIDTANDRRSLLRGLAAGGAALAGAGIAANAQPAVKGAAAPGVGEGPAAVDFSDGRMETGLKVMQQMGWGTNEGIRALDEDLWRITTEINFGTIWSRPGLSLRDREIICMTTLITIGAPGVAMHFKNAHALGITDEEIEEIIIQTIPYAGFPRALSAMALFRKVQQTGEAKL</sequence>
<dbReference type="PROSITE" id="PS51318">
    <property type="entry name" value="TAT"/>
    <property type="match status" value="1"/>
</dbReference>
<dbReference type="Proteomes" id="UP000190044">
    <property type="component" value="Unassembled WGS sequence"/>
</dbReference>
<dbReference type="RefSeq" id="WP_079639290.1">
    <property type="nucleotide sequence ID" value="NZ_FUYP01000017.1"/>
</dbReference>
<feature type="domain" description="Carboxymuconolactone decarboxylase-like" evidence="1">
    <location>
        <begin position="94"/>
        <end position="172"/>
    </location>
</feature>
<organism evidence="2 3">
    <name type="scientific">Sphingopyxis flava</name>
    <dbReference type="NCBI Taxonomy" id="1507287"/>
    <lineage>
        <taxon>Bacteria</taxon>
        <taxon>Pseudomonadati</taxon>
        <taxon>Pseudomonadota</taxon>
        <taxon>Alphaproteobacteria</taxon>
        <taxon>Sphingomonadales</taxon>
        <taxon>Sphingomonadaceae</taxon>
        <taxon>Sphingopyxis</taxon>
    </lineage>
</organism>
<dbReference type="EMBL" id="FUYP01000017">
    <property type="protein sequence ID" value="SKB76147.1"/>
    <property type="molecule type" value="Genomic_DNA"/>
</dbReference>
<dbReference type="Gene3D" id="1.20.1290.10">
    <property type="entry name" value="AhpD-like"/>
    <property type="match status" value="1"/>
</dbReference>
<dbReference type="AlphaFoldDB" id="A0A1T5DWX5"/>
<evidence type="ECO:0000313" key="2">
    <source>
        <dbReference type="EMBL" id="SKB76147.1"/>
    </source>
</evidence>
<dbReference type="SUPFAM" id="SSF69118">
    <property type="entry name" value="AhpD-like"/>
    <property type="match status" value="1"/>
</dbReference>
<keyword evidence="2" id="KW-0575">Peroxidase</keyword>
<reference evidence="3" key="1">
    <citation type="submission" date="2017-02" db="EMBL/GenBank/DDBJ databases">
        <authorList>
            <person name="Varghese N."/>
            <person name="Submissions S."/>
        </authorList>
    </citation>
    <scope>NUCLEOTIDE SEQUENCE [LARGE SCALE GENOMIC DNA]</scope>
    <source>
        <strain evidence="3">R11H</strain>
    </source>
</reference>
<accession>A0A1T5DWX5</accession>
<protein>
    <submittedName>
        <fullName evidence="2">Uncharacterized conserved protein YurZ, alkylhydroperoxidase/carboxymuconolactone decarboxylase family</fullName>
    </submittedName>
</protein>
<dbReference type="InterPro" id="IPR052512">
    <property type="entry name" value="4CMD/NDH-1_regulator"/>
</dbReference>
<dbReference type="PANTHER" id="PTHR33570:SF2">
    <property type="entry name" value="CARBOXYMUCONOLACTONE DECARBOXYLASE-LIKE DOMAIN-CONTAINING PROTEIN"/>
    <property type="match status" value="1"/>
</dbReference>
<dbReference type="InterPro" id="IPR029032">
    <property type="entry name" value="AhpD-like"/>
</dbReference>
<keyword evidence="2" id="KW-0560">Oxidoreductase</keyword>
<dbReference type="Pfam" id="PF02627">
    <property type="entry name" value="CMD"/>
    <property type="match status" value="1"/>
</dbReference>
<dbReference type="InterPro" id="IPR006311">
    <property type="entry name" value="TAT_signal"/>
</dbReference>
<name>A0A1T5DWX5_9SPHN</name>
<dbReference type="OrthoDB" id="7507676at2"/>
<dbReference type="PANTHER" id="PTHR33570">
    <property type="entry name" value="4-CARBOXYMUCONOLACTONE DECARBOXYLASE FAMILY PROTEIN"/>
    <property type="match status" value="1"/>
</dbReference>
<evidence type="ECO:0000313" key="3">
    <source>
        <dbReference type="Proteomes" id="UP000190044"/>
    </source>
</evidence>
<dbReference type="InterPro" id="IPR003779">
    <property type="entry name" value="CMD-like"/>
</dbReference>
<evidence type="ECO:0000259" key="1">
    <source>
        <dbReference type="Pfam" id="PF02627"/>
    </source>
</evidence>
<dbReference type="GO" id="GO:0051920">
    <property type="term" value="F:peroxiredoxin activity"/>
    <property type="evidence" value="ECO:0007669"/>
    <property type="project" value="InterPro"/>
</dbReference>